<sequence>MSFQRSNNKRKSICIDERNPNVFEVEKIIGERKKGKVKEYLIRWKGYSATEDSWEIERRLLCPSILEEWEAEKERKKQIKQETNDNENQIDEEDIASIEYTPVPPPEGHECFINSLNVGEYVATGSIEFCNSQKIKLLNVKEMKLRCQKCASDQALNDTYVNFVVCQIMVERSSYFMIKFKSNVNELFLVASENFKSACPKQYNTFMNIAEKYNQIITALSVEIKEKERSLKNTKFYNLCFEGTPPDRCDTSQPTYIYERKNLRQLFIFQLQLSIANFMKANLEYSTLSKHVLNFYNNRDSVFKEYCVGFVEDLYEDLFDDLFVVT</sequence>
<dbReference type="InterPro" id="IPR000953">
    <property type="entry name" value="Chromo/chromo_shadow_dom"/>
</dbReference>
<dbReference type="WBParaSite" id="PSU_v2.g19705.t1">
    <property type="protein sequence ID" value="PSU_v2.g19705.t1"/>
    <property type="gene ID" value="PSU_v2.g19705"/>
</dbReference>
<name>A0A914YK48_9BILA</name>
<dbReference type="PANTHER" id="PTHR22812">
    <property type="entry name" value="CHROMOBOX PROTEIN"/>
    <property type="match status" value="1"/>
</dbReference>
<proteinExistence type="predicted"/>
<dbReference type="Gene3D" id="2.40.50.40">
    <property type="match status" value="1"/>
</dbReference>
<dbReference type="InterPro" id="IPR023780">
    <property type="entry name" value="Chromo_domain"/>
</dbReference>
<accession>A0A914YK48</accession>
<reference evidence="5" key="1">
    <citation type="submission" date="2022-11" db="UniProtKB">
        <authorList>
            <consortium name="WormBaseParasite"/>
        </authorList>
    </citation>
    <scope>IDENTIFICATION</scope>
</reference>
<dbReference type="SMART" id="SM00298">
    <property type="entry name" value="CHROMO"/>
    <property type="match status" value="1"/>
</dbReference>
<evidence type="ECO:0000313" key="4">
    <source>
        <dbReference type="Proteomes" id="UP000887577"/>
    </source>
</evidence>
<keyword evidence="4" id="KW-1185">Reference proteome</keyword>
<dbReference type="AlphaFoldDB" id="A0A914YK48"/>
<comment type="subcellular location">
    <subcellularLocation>
        <location evidence="1">Nucleus</location>
    </subcellularLocation>
</comment>
<evidence type="ECO:0000313" key="5">
    <source>
        <dbReference type="WBParaSite" id="PSU_v2.g19705.t1"/>
    </source>
</evidence>
<protein>
    <submittedName>
        <fullName evidence="5">Chromo domain-containing protein</fullName>
    </submittedName>
</protein>
<dbReference type="Pfam" id="PF00385">
    <property type="entry name" value="Chromo"/>
    <property type="match status" value="1"/>
</dbReference>
<feature type="domain" description="Chromo" evidence="3">
    <location>
        <begin position="23"/>
        <end position="81"/>
    </location>
</feature>
<keyword evidence="2" id="KW-0539">Nucleus</keyword>
<dbReference type="Proteomes" id="UP000887577">
    <property type="component" value="Unplaced"/>
</dbReference>
<dbReference type="InterPro" id="IPR016197">
    <property type="entry name" value="Chromo-like_dom_sf"/>
</dbReference>
<dbReference type="GO" id="GO:0005634">
    <property type="term" value="C:nucleus"/>
    <property type="evidence" value="ECO:0007669"/>
    <property type="project" value="UniProtKB-SubCell"/>
</dbReference>
<dbReference type="SUPFAM" id="SSF54160">
    <property type="entry name" value="Chromo domain-like"/>
    <property type="match status" value="1"/>
</dbReference>
<organism evidence="4 5">
    <name type="scientific">Panagrolaimus superbus</name>
    <dbReference type="NCBI Taxonomy" id="310955"/>
    <lineage>
        <taxon>Eukaryota</taxon>
        <taxon>Metazoa</taxon>
        <taxon>Ecdysozoa</taxon>
        <taxon>Nematoda</taxon>
        <taxon>Chromadorea</taxon>
        <taxon>Rhabditida</taxon>
        <taxon>Tylenchina</taxon>
        <taxon>Panagrolaimomorpha</taxon>
        <taxon>Panagrolaimoidea</taxon>
        <taxon>Panagrolaimidae</taxon>
        <taxon>Panagrolaimus</taxon>
    </lineage>
</organism>
<evidence type="ECO:0000256" key="2">
    <source>
        <dbReference type="ARBA" id="ARBA00023242"/>
    </source>
</evidence>
<dbReference type="InterPro" id="IPR051219">
    <property type="entry name" value="Heterochromatin_chromo-domain"/>
</dbReference>
<dbReference type="CDD" id="cd00024">
    <property type="entry name" value="CD_CSD"/>
    <property type="match status" value="1"/>
</dbReference>
<dbReference type="PROSITE" id="PS50013">
    <property type="entry name" value="CHROMO_2"/>
    <property type="match status" value="1"/>
</dbReference>
<evidence type="ECO:0000256" key="1">
    <source>
        <dbReference type="ARBA" id="ARBA00004123"/>
    </source>
</evidence>
<evidence type="ECO:0000259" key="3">
    <source>
        <dbReference type="PROSITE" id="PS50013"/>
    </source>
</evidence>